<keyword evidence="1" id="KW-0805">Transcription regulation</keyword>
<dbReference type="PANTHER" id="PTHR33164">
    <property type="entry name" value="TRANSCRIPTIONAL REGULATOR, MARR FAMILY"/>
    <property type="match status" value="1"/>
</dbReference>
<dbReference type="GO" id="GO:0006950">
    <property type="term" value="P:response to stress"/>
    <property type="evidence" value="ECO:0007669"/>
    <property type="project" value="TreeGrafter"/>
</dbReference>
<evidence type="ECO:0000256" key="2">
    <source>
        <dbReference type="ARBA" id="ARBA00023125"/>
    </source>
</evidence>
<feature type="domain" description="HTH marR-type" evidence="4">
    <location>
        <begin position="11"/>
        <end position="144"/>
    </location>
</feature>
<dbReference type="InterPro" id="IPR039422">
    <property type="entry name" value="MarR/SlyA-like"/>
</dbReference>
<keyword evidence="2" id="KW-0238">DNA-binding</keyword>
<reference evidence="5 6" key="1">
    <citation type="submission" date="2017-09" db="EMBL/GenBank/DDBJ databases">
        <title>Sphingomonas ginsenosidimutans KACC 14949, whole genome shotgun sequence.</title>
        <authorList>
            <person name="Feng G."/>
            <person name="Zhu H."/>
        </authorList>
    </citation>
    <scope>NUCLEOTIDE SEQUENCE [LARGE SCALE GENOMIC DNA]</scope>
    <source>
        <strain evidence="5 6">KACC 14949</strain>
    </source>
</reference>
<dbReference type="PANTHER" id="PTHR33164:SF43">
    <property type="entry name" value="HTH-TYPE TRANSCRIPTIONAL REPRESSOR YETL"/>
    <property type="match status" value="1"/>
</dbReference>
<dbReference type="PROSITE" id="PS01117">
    <property type="entry name" value="HTH_MARR_1"/>
    <property type="match status" value="1"/>
</dbReference>
<dbReference type="PROSITE" id="PS50995">
    <property type="entry name" value="HTH_MARR_2"/>
    <property type="match status" value="1"/>
</dbReference>
<dbReference type="SMART" id="SM00347">
    <property type="entry name" value="HTH_MARR"/>
    <property type="match status" value="1"/>
</dbReference>
<evidence type="ECO:0000256" key="3">
    <source>
        <dbReference type="ARBA" id="ARBA00023163"/>
    </source>
</evidence>
<sequence length="154" mass="17184">MGFYDTTNLYPDSSIGYLVKVCNQLGMAHLDRAFADEGLSAVHWSALISIHFGRAPTCAALARDLAHDKGAMTRMIDTLEQKGLVRRLRNDDDRRVIQLSLTPEGEAATLRCRDRVIACWNEWLTGWTHDEITTLIAQLQRLRATLETAAPCAA</sequence>
<dbReference type="PRINTS" id="PR00598">
    <property type="entry name" value="HTHMARR"/>
</dbReference>
<proteinExistence type="predicted"/>
<dbReference type="EMBL" id="NWVD01000001">
    <property type="protein sequence ID" value="PCG10119.1"/>
    <property type="molecule type" value="Genomic_DNA"/>
</dbReference>
<dbReference type="Proteomes" id="UP000218784">
    <property type="component" value="Unassembled WGS sequence"/>
</dbReference>
<name>A0A2A4I1R4_9SPHN</name>
<organism evidence="5 6">
    <name type="scientific">Sphingomonas ginsenosidimutans</name>
    <dbReference type="NCBI Taxonomy" id="862134"/>
    <lineage>
        <taxon>Bacteria</taxon>
        <taxon>Pseudomonadati</taxon>
        <taxon>Pseudomonadota</taxon>
        <taxon>Alphaproteobacteria</taxon>
        <taxon>Sphingomonadales</taxon>
        <taxon>Sphingomonadaceae</taxon>
        <taxon>Sphingomonas</taxon>
    </lineage>
</organism>
<dbReference type="InterPro" id="IPR036388">
    <property type="entry name" value="WH-like_DNA-bd_sf"/>
</dbReference>
<evidence type="ECO:0000313" key="5">
    <source>
        <dbReference type="EMBL" id="PCG10119.1"/>
    </source>
</evidence>
<dbReference type="InterPro" id="IPR000835">
    <property type="entry name" value="HTH_MarR-typ"/>
</dbReference>
<evidence type="ECO:0000256" key="1">
    <source>
        <dbReference type="ARBA" id="ARBA00023015"/>
    </source>
</evidence>
<keyword evidence="3" id="KW-0804">Transcription</keyword>
<dbReference type="InterPro" id="IPR036390">
    <property type="entry name" value="WH_DNA-bd_sf"/>
</dbReference>
<gene>
    <name evidence="5" type="ORF">COA17_01235</name>
</gene>
<comment type="caution">
    <text evidence="5">The sequence shown here is derived from an EMBL/GenBank/DDBJ whole genome shotgun (WGS) entry which is preliminary data.</text>
</comment>
<dbReference type="Pfam" id="PF01047">
    <property type="entry name" value="MarR"/>
    <property type="match status" value="1"/>
</dbReference>
<dbReference type="Gene3D" id="1.10.10.10">
    <property type="entry name" value="Winged helix-like DNA-binding domain superfamily/Winged helix DNA-binding domain"/>
    <property type="match status" value="1"/>
</dbReference>
<evidence type="ECO:0000313" key="6">
    <source>
        <dbReference type="Proteomes" id="UP000218784"/>
    </source>
</evidence>
<dbReference type="GO" id="GO:0003700">
    <property type="term" value="F:DNA-binding transcription factor activity"/>
    <property type="evidence" value="ECO:0007669"/>
    <property type="project" value="InterPro"/>
</dbReference>
<dbReference type="GO" id="GO:0003677">
    <property type="term" value="F:DNA binding"/>
    <property type="evidence" value="ECO:0007669"/>
    <property type="project" value="UniProtKB-KW"/>
</dbReference>
<dbReference type="SUPFAM" id="SSF46785">
    <property type="entry name" value="Winged helix' DNA-binding domain"/>
    <property type="match status" value="1"/>
</dbReference>
<dbReference type="InterPro" id="IPR023187">
    <property type="entry name" value="Tscrpt_reg_MarR-type_CS"/>
</dbReference>
<dbReference type="AlphaFoldDB" id="A0A2A4I1R4"/>
<accession>A0A2A4I1R4</accession>
<evidence type="ECO:0000259" key="4">
    <source>
        <dbReference type="PROSITE" id="PS50995"/>
    </source>
</evidence>
<protein>
    <submittedName>
        <fullName evidence="5">MarR family transcriptional regulator</fullName>
    </submittedName>
</protein>
<keyword evidence="6" id="KW-1185">Reference proteome</keyword>